<organism evidence="1 2">
    <name type="scientific">Paenibacillus spongiae</name>
    <dbReference type="NCBI Taxonomy" id="2909671"/>
    <lineage>
        <taxon>Bacteria</taxon>
        <taxon>Bacillati</taxon>
        <taxon>Bacillota</taxon>
        <taxon>Bacilli</taxon>
        <taxon>Bacillales</taxon>
        <taxon>Paenibacillaceae</taxon>
        <taxon>Paenibacillus</taxon>
    </lineage>
</organism>
<protein>
    <submittedName>
        <fullName evidence="1">Phospholipid methyltransferase</fullName>
    </submittedName>
</protein>
<keyword evidence="1" id="KW-0808">Transferase</keyword>
<reference evidence="1" key="1">
    <citation type="submission" date="2022-01" db="EMBL/GenBank/DDBJ databases">
        <title>Paenibacillus spongiae sp. nov., isolated from marine sponge.</title>
        <authorList>
            <person name="Li Z."/>
            <person name="Zhang M."/>
        </authorList>
    </citation>
    <scope>NUCLEOTIDE SEQUENCE</scope>
    <source>
        <strain evidence="1">PHS-Z3</strain>
    </source>
</reference>
<dbReference type="RefSeq" id="WP_258383660.1">
    <property type="nucleotide sequence ID" value="NZ_CP091430.1"/>
</dbReference>
<dbReference type="Gene3D" id="3.40.50.150">
    <property type="entry name" value="Vaccinia Virus protein VP39"/>
    <property type="match status" value="1"/>
</dbReference>
<dbReference type="SUPFAM" id="SSF53335">
    <property type="entry name" value="S-adenosyl-L-methionine-dependent methyltransferases"/>
    <property type="match status" value="1"/>
</dbReference>
<gene>
    <name evidence="1" type="ORF">L1F29_19075</name>
</gene>
<dbReference type="EMBL" id="CP091430">
    <property type="protein sequence ID" value="UVI27572.1"/>
    <property type="molecule type" value="Genomic_DNA"/>
</dbReference>
<evidence type="ECO:0000313" key="2">
    <source>
        <dbReference type="Proteomes" id="UP001057877"/>
    </source>
</evidence>
<proteinExistence type="predicted"/>
<sequence length="191" mass="22080">MRKPSFLGEFLADSLHVGSVVPSSDFLTRKMLPVTIPWRKINRIAELGPGTGVFTKYVERERSPNSRFYLFERNEAFRNVLKRKFPELAILDDALRLGEVVQETGLKFDLIISGLPFANFDSSLQELLFHDIYNAMADNGTFVAFQYTPLLRRKFQAHFPIVDAGYTWLNVPPAWVFRCRKRRASAHRKPE</sequence>
<accession>A0ABY5S145</accession>
<keyword evidence="2" id="KW-1185">Reference proteome</keyword>
<dbReference type="InterPro" id="IPR029063">
    <property type="entry name" value="SAM-dependent_MTases_sf"/>
</dbReference>
<dbReference type="GO" id="GO:0008168">
    <property type="term" value="F:methyltransferase activity"/>
    <property type="evidence" value="ECO:0007669"/>
    <property type="project" value="UniProtKB-KW"/>
</dbReference>
<dbReference type="GO" id="GO:0032259">
    <property type="term" value="P:methylation"/>
    <property type="evidence" value="ECO:0007669"/>
    <property type="project" value="UniProtKB-KW"/>
</dbReference>
<dbReference type="CDD" id="cd02440">
    <property type="entry name" value="AdoMet_MTases"/>
    <property type="match status" value="1"/>
</dbReference>
<keyword evidence="1" id="KW-0489">Methyltransferase</keyword>
<dbReference type="Proteomes" id="UP001057877">
    <property type="component" value="Chromosome"/>
</dbReference>
<name>A0ABY5S145_9BACL</name>
<evidence type="ECO:0000313" key="1">
    <source>
        <dbReference type="EMBL" id="UVI27572.1"/>
    </source>
</evidence>